<sequence>MTEQNDTAGQNHVKLSAPTLLDHKTKHHCHIINNQQSNNSYMLQTKTFKIQMALVRGIYASKKTLDRSIAAAAATLSKRHVGSALAFVLASYLNQPLFQALLSKSEEELGFDYPMVGLTIRCPGDNFLTIL</sequence>
<reference evidence="5 6" key="1">
    <citation type="submission" date="2019-11" db="EMBL/GenBank/DDBJ databases">
        <authorList>
            <person name="Jiao W.-B."/>
            <person name="Schneeberger K."/>
        </authorList>
    </citation>
    <scope>NUCLEOTIDE SEQUENCE [LARGE SCALE GENOMIC DNA]</scope>
    <source>
        <strain evidence="6">cv. An-1</strain>
    </source>
</reference>
<dbReference type="EMBL" id="CACRSJ010000106">
    <property type="protein sequence ID" value="VYS56213.1"/>
    <property type="molecule type" value="Genomic_DNA"/>
</dbReference>
<keyword evidence="3" id="KW-0341">Growth regulation</keyword>
<evidence type="ECO:0000256" key="2">
    <source>
        <dbReference type="ARBA" id="ARBA00022473"/>
    </source>
</evidence>
<proteinExistence type="inferred from homology"/>
<keyword evidence="2" id="KW-0217">Developmental protein</keyword>
<dbReference type="InterPro" id="IPR003676">
    <property type="entry name" value="SAUR_fam"/>
</dbReference>
<protein>
    <recommendedName>
        <fullName evidence="7">SAUR-like auxin-responsive protein family</fullName>
    </recommendedName>
</protein>
<dbReference type="Araport" id="AT3G03847"/>
<evidence type="ECO:0000313" key="5">
    <source>
        <dbReference type="EMBL" id="VYS56213.1"/>
    </source>
</evidence>
<dbReference type="Proteomes" id="UP000426265">
    <property type="component" value="Unassembled WGS sequence"/>
</dbReference>
<evidence type="ECO:0000313" key="4">
    <source>
        <dbReference type="Araport" id="AT3G03847"/>
    </source>
</evidence>
<dbReference type="KEGG" id="ath:AT3G03847"/>
<name>A0A654F3V9_ARATH</name>
<dbReference type="Pfam" id="PF02519">
    <property type="entry name" value="Auxin_inducible"/>
    <property type="match status" value="1"/>
</dbReference>
<dbReference type="GO" id="GO:0009733">
    <property type="term" value="P:response to auxin"/>
    <property type="evidence" value="ECO:0007669"/>
    <property type="project" value="InterPro"/>
</dbReference>
<dbReference type="GeneID" id="821118"/>
<evidence type="ECO:0000313" key="6">
    <source>
        <dbReference type="Proteomes" id="UP000426265"/>
    </source>
</evidence>
<evidence type="ECO:0000256" key="3">
    <source>
        <dbReference type="ARBA" id="ARBA00022604"/>
    </source>
</evidence>
<dbReference type="AlphaFoldDB" id="A0A654F3V9"/>
<evidence type="ECO:0008006" key="7">
    <source>
        <dbReference type="Google" id="ProtNLM"/>
    </source>
</evidence>
<comment type="similarity">
    <text evidence="1">Belongs to the ARG7 family.</text>
</comment>
<organism evidence="5 6">
    <name type="scientific">Arabidopsis thaliana</name>
    <name type="common">Mouse-ear cress</name>
    <dbReference type="NCBI Taxonomy" id="3702"/>
    <lineage>
        <taxon>Eukaryota</taxon>
        <taxon>Viridiplantae</taxon>
        <taxon>Streptophyta</taxon>
        <taxon>Embryophyta</taxon>
        <taxon>Tracheophyta</taxon>
        <taxon>Spermatophyta</taxon>
        <taxon>Magnoliopsida</taxon>
        <taxon>eudicotyledons</taxon>
        <taxon>Gunneridae</taxon>
        <taxon>Pentapetalae</taxon>
        <taxon>rosids</taxon>
        <taxon>malvids</taxon>
        <taxon>Brassicales</taxon>
        <taxon>Brassicaceae</taxon>
        <taxon>Camelineae</taxon>
        <taxon>Arabidopsis</taxon>
    </lineage>
</organism>
<evidence type="ECO:0000256" key="1">
    <source>
        <dbReference type="ARBA" id="ARBA00006974"/>
    </source>
</evidence>
<gene>
    <name evidence="4" type="ordered locus">At3g03847</name>
    <name evidence="5" type="ORF">AN1_LOCUS11667</name>
</gene>
<dbReference type="PANTHER" id="PTHR31929">
    <property type="entry name" value="SAUR-LIKE AUXIN-RESPONSIVE PROTEIN FAMILY-RELATED"/>
    <property type="match status" value="1"/>
</dbReference>
<accession>A0A654F3V9</accession>